<dbReference type="Gene3D" id="1.10.10.60">
    <property type="entry name" value="Homeodomain-like"/>
    <property type="match status" value="1"/>
</dbReference>
<dbReference type="InterPro" id="IPR009057">
    <property type="entry name" value="Homeodomain-like_sf"/>
</dbReference>
<dbReference type="EMBL" id="JARBHB010000011">
    <property type="protein sequence ID" value="KAJ8872374.1"/>
    <property type="molecule type" value="Genomic_DNA"/>
</dbReference>
<dbReference type="Pfam" id="PF05225">
    <property type="entry name" value="HTH_psq"/>
    <property type="match status" value="1"/>
</dbReference>
<feature type="domain" description="HTH psq-type" evidence="3">
    <location>
        <begin position="181"/>
        <end position="216"/>
    </location>
</feature>
<comment type="caution">
    <text evidence="4">The sequence shown here is derived from an EMBL/GenBank/DDBJ whole genome shotgun (WGS) entry which is preliminary data.</text>
</comment>
<evidence type="ECO:0000259" key="3">
    <source>
        <dbReference type="Pfam" id="PF05225"/>
    </source>
</evidence>
<proteinExistence type="predicted"/>
<sequence>MQGGRSDAVVRLRTPHNGQLGSIPSRATPGFLHVGLMPNSSTVRRVFSGLSHRPCPCIPALLHIHLTSLSSALKAKCLNSTSLCTVHHCHSYMNHPQGILSCVHCVPVPDHHLGESVSPQDVKLYPYHSALKMAQIPVAHVIHDHRLSLLPYSNAGSVICAVMLAVLHRVGAGEELPLSKKAVDHVKQHRMSLREAAEVFGVPKSTIQRRVSGKNTGIYRCPRILSDDDEKALTDGIVAKTRRLSENINRARSKITSELIENYFVELGMLPLHVVYKAEHLYDTWMEVGP</sequence>
<evidence type="ECO:0000313" key="4">
    <source>
        <dbReference type="EMBL" id="KAJ8872374.1"/>
    </source>
</evidence>
<evidence type="ECO:0000256" key="2">
    <source>
        <dbReference type="SAM" id="MobiDB-lite"/>
    </source>
</evidence>
<evidence type="ECO:0000313" key="5">
    <source>
        <dbReference type="Proteomes" id="UP001159363"/>
    </source>
</evidence>
<name>A0ABQ9GK34_9NEOP</name>
<keyword evidence="5" id="KW-1185">Reference proteome</keyword>
<reference evidence="4 5" key="1">
    <citation type="submission" date="2023-02" db="EMBL/GenBank/DDBJ databases">
        <title>LHISI_Scaffold_Assembly.</title>
        <authorList>
            <person name="Stuart O.P."/>
            <person name="Cleave R."/>
            <person name="Magrath M.J.L."/>
            <person name="Mikheyev A.S."/>
        </authorList>
    </citation>
    <scope>NUCLEOTIDE SEQUENCE [LARGE SCALE GENOMIC DNA]</scope>
    <source>
        <strain evidence="4">Daus_M_001</strain>
        <tissue evidence="4">Leg muscle</tissue>
    </source>
</reference>
<gene>
    <name evidence="4" type="ORF">PR048_025978</name>
</gene>
<dbReference type="InterPro" id="IPR007889">
    <property type="entry name" value="HTH_Psq"/>
</dbReference>
<protein>
    <recommendedName>
        <fullName evidence="3">HTH psq-type domain-containing protein</fullName>
    </recommendedName>
</protein>
<comment type="subcellular location">
    <subcellularLocation>
        <location evidence="1">Nucleus</location>
    </subcellularLocation>
</comment>
<dbReference type="SUPFAM" id="SSF46689">
    <property type="entry name" value="Homeodomain-like"/>
    <property type="match status" value="1"/>
</dbReference>
<dbReference type="Proteomes" id="UP001159363">
    <property type="component" value="Chromosome 10"/>
</dbReference>
<feature type="region of interest" description="Disordered" evidence="2">
    <location>
        <begin position="1"/>
        <end position="20"/>
    </location>
</feature>
<evidence type="ECO:0000256" key="1">
    <source>
        <dbReference type="ARBA" id="ARBA00004123"/>
    </source>
</evidence>
<accession>A0ABQ9GK34</accession>
<organism evidence="4 5">
    <name type="scientific">Dryococelus australis</name>
    <dbReference type="NCBI Taxonomy" id="614101"/>
    <lineage>
        <taxon>Eukaryota</taxon>
        <taxon>Metazoa</taxon>
        <taxon>Ecdysozoa</taxon>
        <taxon>Arthropoda</taxon>
        <taxon>Hexapoda</taxon>
        <taxon>Insecta</taxon>
        <taxon>Pterygota</taxon>
        <taxon>Neoptera</taxon>
        <taxon>Polyneoptera</taxon>
        <taxon>Phasmatodea</taxon>
        <taxon>Verophasmatodea</taxon>
        <taxon>Anareolatae</taxon>
        <taxon>Phasmatidae</taxon>
        <taxon>Eurycanthinae</taxon>
        <taxon>Dryococelus</taxon>
    </lineage>
</organism>